<proteinExistence type="predicted"/>
<dbReference type="EMBL" id="MK072067">
    <property type="protein sequence ID" value="AYV77893.1"/>
    <property type="molecule type" value="Genomic_DNA"/>
</dbReference>
<protein>
    <submittedName>
        <fullName evidence="1">Uncharacterized protein</fullName>
    </submittedName>
</protein>
<organism evidence="1">
    <name type="scientific">Edafosvirus sp</name>
    <dbReference type="NCBI Taxonomy" id="2487765"/>
    <lineage>
        <taxon>Viruses</taxon>
        <taxon>Varidnaviria</taxon>
        <taxon>Bamfordvirae</taxon>
        <taxon>Nucleocytoviricota</taxon>
        <taxon>Megaviricetes</taxon>
        <taxon>Imitervirales</taxon>
        <taxon>Mimiviridae</taxon>
        <taxon>Klosneuvirinae</taxon>
    </lineage>
</organism>
<gene>
    <name evidence="1" type="ORF">Edafosvirus2_72</name>
</gene>
<reference evidence="1" key="1">
    <citation type="submission" date="2018-10" db="EMBL/GenBank/DDBJ databases">
        <title>Hidden diversity of soil giant viruses.</title>
        <authorList>
            <person name="Schulz F."/>
            <person name="Alteio L."/>
            <person name="Goudeau D."/>
            <person name="Ryan E.M."/>
            <person name="Malmstrom R.R."/>
            <person name="Blanchard J."/>
            <person name="Woyke T."/>
        </authorList>
    </citation>
    <scope>NUCLEOTIDE SEQUENCE</scope>
    <source>
        <strain evidence="1">EDV1</strain>
    </source>
</reference>
<sequence>MANHKKIQNEIEKGGKYEKLSIISLLMGKIRDQMGTSKFKQDIIKKSGSHFAFDRNKYEQEILLLK</sequence>
<evidence type="ECO:0000313" key="1">
    <source>
        <dbReference type="EMBL" id="AYV77893.1"/>
    </source>
</evidence>
<accession>A0A3G4ZWA9</accession>
<name>A0A3G4ZWA9_9VIRU</name>